<evidence type="ECO:0000259" key="3">
    <source>
        <dbReference type="Pfam" id="PF01494"/>
    </source>
</evidence>
<evidence type="ECO:0000256" key="1">
    <source>
        <dbReference type="ARBA" id="ARBA00023002"/>
    </source>
</evidence>
<keyword evidence="1" id="KW-0560">Oxidoreductase</keyword>
<evidence type="ECO:0000256" key="2">
    <source>
        <dbReference type="SAM" id="Phobius"/>
    </source>
</evidence>
<dbReference type="InterPro" id="IPR050816">
    <property type="entry name" value="Flavin-dep_Halogenase_NPB"/>
</dbReference>
<proteinExistence type="predicted"/>
<evidence type="ECO:0000313" key="5">
    <source>
        <dbReference type="Proteomes" id="UP000067711"/>
    </source>
</evidence>
<dbReference type="SUPFAM" id="SSF51905">
    <property type="entry name" value="FAD/NAD(P)-binding domain"/>
    <property type="match status" value="1"/>
</dbReference>
<dbReference type="RefSeq" id="WP_066493361.1">
    <property type="nucleotide sequence ID" value="NZ_CP013389.1"/>
</dbReference>
<dbReference type="AlphaFoldDB" id="A0A1B4FZW9"/>
<dbReference type="Proteomes" id="UP000067711">
    <property type="component" value="Chromosome 1"/>
</dbReference>
<organism evidence="4 5">
    <name type="scientific">Burkholderia mayonis</name>
    <dbReference type="NCBI Taxonomy" id="1385591"/>
    <lineage>
        <taxon>Bacteria</taxon>
        <taxon>Pseudomonadati</taxon>
        <taxon>Pseudomonadota</taxon>
        <taxon>Betaproteobacteria</taxon>
        <taxon>Burkholderiales</taxon>
        <taxon>Burkholderiaceae</taxon>
        <taxon>Burkholderia</taxon>
        <taxon>pseudomallei group</taxon>
    </lineage>
</organism>
<dbReference type="PANTHER" id="PTHR43747">
    <property type="entry name" value="FAD-BINDING PROTEIN"/>
    <property type="match status" value="1"/>
</dbReference>
<keyword evidence="2" id="KW-1133">Transmembrane helix</keyword>
<accession>A0A1B4FZW9</accession>
<keyword evidence="2" id="KW-0812">Transmembrane</keyword>
<reference evidence="4 5" key="1">
    <citation type="submission" date="2015-12" db="EMBL/GenBank/DDBJ databases">
        <title>Diversity of Burkholderia near neighbor genomes.</title>
        <authorList>
            <person name="Sahl J."/>
            <person name="Wagner D."/>
            <person name="Keim P."/>
        </authorList>
    </citation>
    <scope>NUCLEOTIDE SEQUENCE [LARGE SCALE GENOMIC DNA]</scope>
    <source>
        <strain evidence="4 5">BDU8</strain>
    </source>
</reference>
<dbReference type="Pfam" id="PF01494">
    <property type="entry name" value="FAD_binding_3"/>
    <property type="match status" value="1"/>
</dbReference>
<name>A0A1B4FZW9_9BURK</name>
<keyword evidence="2" id="KW-0472">Membrane</keyword>
<protein>
    <submittedName>
        <fullName evidence="4">Alkylhalidase</fullName>
    </submittedName>
</protein>
<feature type="transmembrane region" description="Helical" evidence="2">
    <location>
        <begin position="7"/>
        <end position="24"/>
    </location>
</feature>
<gene>
    <name evidence="4" type="ORF">WS71_17695</name>
</gene>
<dbReference type="PRINTS" id="PR00420">
    <property type="entry name" value="RNGMNOXGNASE"/>
</dbReference>
<dbReference type="PANTHER" id="PTHR43747:SF5">
    <property type="entry name" value="FAD-BINDING DOMAIN-CONTAINING PROTEIN"/>
    <property type="match status" value="1"/>
</dbReference>
<dbReference type="GO" id="GO:0016491">
    <property type="term" value="F:oxidoreductase activity"/>
    <property type="evidence" value="ECO:0007669"/>
    <property type="project" value="UniProtKB-KW"/>
</dbReference>
<dbReference type="EMBL" id="CP013389">
    <property type="protein sequence ID" value="AOJ09205.1"/>
    <property type="molecule type" value="Genomic_DNA"/>
</dbReference>
<sequence length="569" mass="63302">MKRDYDVAIIGSGIAGAMLAAILAKHGASVILLDAGTHPRFAVGESMVPESTVLLEILAERYGIPELAYPGDIAAINRHIGTSAAGIKLAFSFAWNGHRREHDIADVVSTPVLSPEAHLFRQDVDAYYVGVAARLGAVVKQQTRIRAVDVAESGVTLDIVDEPPLRARFVVDAAGYRAPLADQLELREGAREMQATTRSLFTHMIGVDLYEKAIAPVETHGAPIALAQTTLHHLFDCGWLWIIPFDNQPFSTNPLCSVGLQFDIGKHGPATRDPEGEFRQFLADYPSVAKHFVNAARVREWTVAPRLNYTSRETVGDRYCLLGHAVGFVDPLFSRGLVNTFESIVRLAPRLIAAVRDDVWNRENLASLERYSLEVVRINDRLVANSYTAFKSFPLWNAWFRIWLSGSYIGVLRLRKILADYQRGRDDDALEAAFANATYPGHLSIESHRYEQMFDVACATLESFKRAETTERDAIDTLHRLYVDNRAHLPLDFSNFANRYVSRPTAEFAASLVDWANHAPDGLASKLARGPNTRRFDFLDRYRYGDRLALAARADADLARASAPELVEK</sequence>
<dbReference type="Gene3D" id="3.50.50.60">
    <property type="entry name" value="FAD/NAD(P)-binding domain"/>
    <property type="match status" value="1"/>
</dbReference>
<dbReference type="GO" id="GO:0071949">
    <property type="term" value="F:FAD binding"/>
    <property type="evidence" value="ECO:0007669"/>
    <property type="project" value="InterPro"/>
</dbReference>
<evidence type="ECO:0000313" key="4">
    <source>
        <dbReference type="EMBL" id="AOJ09205.1"/>
    </source>
</evidence>
<dbReference type="InterPro" id="IPR002938">
    <property type="entry name" value="FAD-bd"/>
</dbReference>
<dbReference type="InterPro" id="IPR036188">
    <property type="entry name" value="FAD/NAD-bd_sf"/>
</dbReference>
<feature type="domain" description="FAD-binding" evidence="3">
    <location>
        <begin position="4"/>
        <end position="356"/>
    </location>
</feature>